<dbReference type="HOGENOM" id="CLU_013446_10_6_7"/>
<dbReference type="SUPFAM" id="SSF52540">
    <property type="entry name" value="P-loop containing nucleoside triphosphate hydrolases"/>
    <property type="match status" value="1"/>
</dbReference>
<dbReference type="Pfam" id="PF05157">
    <property type="entry name" value="MshEN"/>
    <property type="match status" value="1"/>
</dbReference>
<dbReference type="GO" id="GO:0005524">
    <property type="term" value="F:ATP binding"/>
    <property type="evidence" value="ECO:0007669"/>
    <property type="project" value="UniProtKB-KW"/>
</dbReference>
<dbReference type="FunFam" id="3.40.50.300:FF:000398">
    <property type="entry name" value="Type IV pilus assembly ATPase PilB"/>
    <property type="match status" value="1"/>
</dbReference>
<dbReference type="Pfam" id="PF00437">
    <property type="entry name" value="T2SSE"/>
    <property type="match status" value="1"/>
</dbReference>
<dbReference type="InterPro" id="IPR003593">
    <property type="entry name" value="AAA+_ATPase"/>
</dbReference>
<sequence length="601" mass="67753">MNEEKAISGPEFYQKPVSRENELNPVDKQLLLTLVRDGKLDSSLAISLEPQIIQNGLKNVLLDQNHIQSDDFKFALLDLYRRDRITLFEISERFNIEASDFLRDVAKHFKLEYCDLDSASLDYALAEKIPVFQLRKLGALPIKEDEINVYVAFKNPFDLDSQDRIGHIFNRKLLKVVVCDPASIDKYMSKIELNESIKGIISEIRKDLGSSSTAESDSSGILKLIETILRTAIQNRASDIHIEPAENNCIVRSRIDGMLTESFVFDKDIYPPLVSRIKLLSNMDIAERRKPQDGRFSAQILNKEYDFRISTLPILNGESIVLRILDKSKVIISLENLGMHPDNFSKFKNAMHQPYGIILVTGPTGSGKTTTLYGALNDIKSVEKKIITVEDPVEYQLNLIQQVHVNEKAGLTFSLALRSILRQDPDIIMIGEIRDQETLRIAVQAALTGHLVFSTLHTNDAISAITRIIDMGIESYLVSGALVAIEAQRLVRRLCPHCKQKTVLPENTLNSIKKYLPQNYEFYKSVGCEECSQTGFLGREMISEILPISDHISSKIAVGASKEELKKIAYEEGFIDMFSDGIIRAARGITTIEEVYRVAKT</sequence>
<keyword evidence="2" id="KW-0547">Nucleotide-binding</keyword>
<dbReference type="CDD" id="cd01129">
    <property type="entry name" value="PulE-GspE-like"/>
    <property type="match status" value="1"/>
</dbReference>
<dbReference type="EMBL" id="CP009043">
    <property type="protein sequence ID" value="AII14754.1"/>
    <property type="molecule type" value="Genomic_DNA"/>
</dbReference>
<dbReference type="Proteomes" id="UP000028486">
    <property type="component" value="Chromosome"/>
</dbReference>
<organism evidence="5 6">
    <name type="scientific">Campylobacter iguaniorum</name>
    <dbReference type="NCBI Taxonomy" id="1244531"/>
    <lineage>
        <taxon>Bacteria</taxon>
        <taxon>Pseudomonadati</taxon>
        <taxon>Campylobacterota</taxon>
        <taxon>Epsilonproteobacteria</taxon>
        <taxon>Campylobacterales</taxon>
        <taxon>Campylobacteraceae</taxon>
        <taxon>Campylobacter</taxon>
    </lineage>
</organism>
<evidence type="ECO:0000256" key="2">
    <source>
        <dbReference type="ARBA" id="ARBA00022741"/>
    </source>
</evidence>
<dbReference type="SMART" id="SM00382">
    <property type="entry name" value="AAA"/>
    <property type="match status" value="1"/>
</dbReference>
<dbReference type="SUPFAM" id="SSF160246">
    <property type="entry name" value="EspE N-terminal domain-like"/>
    <property type="match status" value="1"/>
</dbReference>
<keyword evidence="6" id="KW-1185">Reference proteome</keyword>
<dbReference type="Gene3D" id="3.30.300.160">
    <property type="entry name" value="Type II secretion system, protein E, N-terminal domain"/>
    <property type="match status" value="1"/>
</dbReference>
<dbReference type="GO" id="GO:0016887">
    <property type="term" value="F:ATP hydrolysis activity"/>
    <property type="evidence" value="ECO:0007669"/>
    <property type="project" value="TreeGrafter"/>
</dbReference>
<dbReference type="GO" id="GO:0005886">
    <property type="term" value="C:plasma membrane"/>
    <property type="evidence" value="ECO:0007669"/>
    <property type="project" value="TreeGrafter"/>
</dbReference>
<dbReference type="Gene3D" id="3.30.450.90">
    <property type="match status" value="1"/>
</dbReference>
<evidence type="ECO:0000313" key="5">
    <source>
        <dbReference type="EMBL" id="AII14754.1"/>
    </source>
</evidence>
<dbReference type="PANTHER" id="PTHR30258">
    <property type="entry name" value="TYPE II SECRETION SYSTEM PROTEIN GSPE-RELATED"/>
    <property type="match status" value="1"/>
</dbReference>
<protein>
    <submittedName>
        <fullName evidence="5">Transformation system, type II secretion system ATPase CtsE</fullName>
    </submittedName>
</protein>
<dbReference type="PANTHER" id="PTHR30258:SF1">
    <property type="entry name" value="PROTEIN TRANSPORT PROTEIN HOFB HOMOLOG"/>
    <property type="match status" value="1"/>
</dbReference>
<evidence type="ECO:0000259" key="4">
    <source>
        <dbReference type="PROSITE" id="PS00662"/>
    </source>
</evidence>
<accession>A0A076FG08</accession>
<gene>
    <name evidence="5" type="primary">ctsE</name>
    <name evidence="5" type="ORF">CIG1485E_0916</name>
</gene>
<dbReference type="InterPro" id="IPR037257">
    <property type="entry name" value="T2SS_E_N_sf"/>
</dbReference>
<name>A0A076FG08_9BACT</name>
<evidence type="ECO:0000256" key="1">
    <source>
        <dbReference type="ARBA" id="ARBA00006611"/>
    </source>
</evidence>
<dbReference type="InterPro" id="IPR001482">
    <property type="entry name" value="T2SS/T4SS_dom"/>
</dbReference>
<dbReference type="AlphaFoldDB" id="A0A076FG08"/>
<dbReference type="OrthoDB" id="9805147at2"/>
<dbReference type="InterPro" id="IPR007831">
    <property type="entry name" value="T2SS_GspE_N"/>
</dbReference>
<comment type="similarity">
    <text evidence="1">Belongs to the GSP E family.</text>
</comment>
<feature type="domain" description="Bacterial type II secretion system protein E" evidence="4">
    <location>
        <begin position="421"/>
        <end position="435"/>
    </location>
</feature>
<dbReference type="STRING" id="1244531.CIG2463D_0916"/>
<dbReference type="Gene3D" id="3.40.50.300">
    <property type="entry name" value="P-loop containing nucleotide triphosphate hydrolases"/>
    <property type="match status" value="1"/>
</dbReference>
<dbReference type="PATRIC" id="fig|1244531.5.peg.916"/>
<reference evidence="6" key="1">
    <citation type="journal article" date="2014" name="Genome Announc.">
        <title>Complete Genome Sequence of Campylobacter iguaniorum Strain 1485ET, Isolated from a Bearded Dragon (Pogona vitticeps).</title>
        <authorList>
            <person name="Gilbert M.J."/>
            <person name="Miller W.G."/>
            <person name="Yee E."/>
            <person name="Kik M."/>
            <person name="Wagenaar J.A."/>
            <person name="Duim B."/>
        </authorList>
    </citation>
    <scope>NUCLEOTIDE SEQUENCE [LARGE SCALE GENOMIC DNA]</scope>
    <source>
        <strain evidence="6">1485E</strain>
    </source>
</reference>
<dbReference type="eggNOG" id="COG2804">
    <property type="taxonomic scope" value="Bacteria"/>
</dbReference>
<evidence type="ECO:0000256" key="3">
    <source>
        <dbReference type="ARBA" id="ARBA00022840"/>
    </source>
</evidence>
<proteinExistence type="inferred from homology"/>
<dbReference type="PROSITE" id="PS00662">
    <property type="entry name" value="T2SP_E"/>
    <property type="match status" value="1"/>
</dbReference>
<keyword evidence="3" id="KW-0067">ATP-binding</keyword>
<dbReference type="KEGG" id="caj:CIG1485E_0916"/>
<dbReference type="InterPro" id="IPR027417">
    <property type="entry name" value="P-loop_NTPase"/>
</dbReference>
<evidence type="ECO:0000313" key="6">
    <source>
        <dbReference type="Proteomes" id="UP000028486"/>
    </source>
</evidence>
<dbReference type="RefSeq" id="WP_081867138.1">
    <property type="nucleotide sequence ID" value="NZ_CP009043.1"/>
</dbReference>